<evidence type="ECO:0000313" key="2">
    <source>
        <dbReference type="Proteomes" id="UP000016660"/>
    </source>
</evidence>
<gene>
    <name evidence="1" type="ORF">HMPREF0653_02067</name>
</gene>
<reference evidence="1 2" key="1">
    <citation type="submission" date="2013-06" db="EMBL/GenBank/DDBJ databases">
        <authorList>
            <person name="Weinstock G."/>
            <person name="Sodergren E."/>
            <person name="Lobos E.A."/>
            <person name="Fulton L."/>
            <person name="Fulton R."/>
            <person name="Courtney L."/>
            <person name="Fronick C."/>
            <person name="O'Laughlin M."/>
            <person name="Godfrey J."/>
            <person name="Wilson R.M."/>
            <person name="Miner T."/>
            <person name="Farmer C."/>
            <person name="Delehaunty K."/>
            <person name="Cordes M."/>
            <person name="Minx P."/>
            <person name="Tomlinson C."/>
            <person name="Chen J."/>
            <person name="Wollam A."/>
            <person name="Pepin K.H."/>
            <person name="Bhonagiri V."/>
            <person name="Zhang X."/>
            <person name="Warren W."/>
            <person name="Mitreva M."/>
            <person name="Mardis E.R."/>
            <person name="Wilson R.K."/>
        </authorList>
    </citation>
    <scope>NUCLEOTIDE SEQUENCE [LARGE SCALE GENOMIC DNA]</scope>
    <source>
        <strain evidence="1 2">ATCC 29426</strain>
    </source>
</reference>
<comment type="caution">
    <text evidence="1">The sequence shown here is derived from an EMBL/GenBank/DDBJ whole genome shotgun (WGS) entry which is preliminary data.</text>
</comment>
<sequence>MKKWQKQGLLIINKTIIIFRDLCKSPLHEKFKHRKNERRNDKENYKIRQKKIPKAKVAIGDFSF</sequence>
<organism evidence="1 2">
    <name type="scientific">Prevotella disiens JCM 6334 = ATCC 29426</name>
    <dbReference type="NCBI Taxonomy" id="1235811"/>
    <lineage>
        <taxon>Bacteria</taxon>
        <taxon>Pseudomonadati</taxon>
        <taxon>Bacteroidota</taxon>
        <taxon>Bacteroidia</taxon>
        <taxon>Bacteroidales</taxon>
        <taxon>Prevotellaceae</taxon>
        <taxon>Prevotella</taxon>
    </lineage>
</organism>
<proteinExistence type="predicted"/>
<accession>A0ABP2Y565</accession>
<protein>
    <submittedName>
        <fullName evidence="1">Uncharacterized protein</fullName>
    </submittedName>
</protein>
<dbReference type="Proteomes" id="UP000016660">
    <property type="component" value="Unassembled WGS sequence"/>
</dbReference>
<dbReference type="EMBL" id="AWUY01000192">
    <property type="protein sequence ID" value="ERJ74987.1"/>
    <property type="molecule type" value="Genomic_DNA"/>
</dbReference>
<keyword evidence="2" id="KW-1185">Reference proteome</keyword>
<name>A0ABP2Y565_9BACT</name>
<evidence type="ECO:0000313" key="1">
    <source>
        <dbReference type="EMBL" id="ERJ74987.1"/>
    </source>
</evidence>